<proteinExistence type="predicted"/>
<dbReference type="GeneID" id="23564959"/>
<reference evidence="1 2" key="1">
    <citation type="journal article" date="2006" name="Nature">
        <title>Insights from the genome of the biotrophic fungal plant pathogen Ustilago maydis.</title>
        <authorList>
            <person name="Kamper J."/>
            <person name="Kahmann R."/>
            <person name="Bolker M."/>
            <person name="Ma L.J."/>
            <person name="Brefort T."/>
            <person name="Saville B.J."/>
            <person name="Banuett F."/>
            <person name="Kronstad J.W."/>
            <person name="Gold S.E."/>
            <person name="Muller O."/>
            <person name="Perlin M.H."/>
            <person name="Wosten H.A."/>
            <person name="de Vries R."/>
            <person name="Ruiz-Herrera J."/>
            <person name="Reynaga-Pena C.G."/>
            <person name="Snetselaar K."/>
            <person name="McCann M."/>
            <person name="Perez-Martin J."/>
            <person name="Feldbrugge M."/>
            <person name="Basse C.W."/>
            <person name="Steinberg G."/>
            <person name="Ibeas J.I."/>
            <person name="Holloman W."/>
            <person name="Guzman P."/>
            <person name="Farman M."/>
            <person name="Stajich J.E."/>
            <person name="Sentandreu R."/>
            <person name="Gonzalez-Prieto J.M."/>
            <person name="Kennell J.C."/>
            <person name="Molina L."/>
            <person name="Schirawski J."/>
            <person name="Mendoza-Mendoza A."/>
            <person name="Greilinger D."/>
            <person name="Munch K."/>
            <person name="Rossel N."/>
            <person name="Scherer M."/>
            <person name="Vranes M."/>
            <person name="Ladendorf O."/>
            <person name="Vincon V."/>
            <person name="Fuchs U."/>
            <person name="Sandrock B."/>
            <person name="Meng S."/>
            <person name="Ho E.C."/>
            <person name="Cahill M.J."/>
            <person name="Boyce K.J."/>
            <person name="Klose J."/>
            <person name="Klosterman S.J."/>
            <person name="Deelstra H.J."/>
            <person name="Ortiz-Castellanos L."/>
            <person name="Li W."/>
            <person name="Sanchez-Alonso P."/>
            <person name="Schreier P.H."/>
            <person name="Hauser-Hahn I."/>
            <person name="Vaupel M."/>
            <person name="Koopmann E."/>
            <person name="Friedrich G."/>
            <person name="Voss H."/>
            <person name="Schluter T."/>
            <person name="Margolis J."/>
            <person name="Platt D."/>
            <person name="Swimmer C."/>
            <person name="Gnirke A."/>
            <person name="Chen F."/>
            <person name="Vysotskaia V."/>
            <person name="Mannhaupt G."/>
            <person name="Guldener U."/>
            <person name="Munsterkotter M."/>
            <person name="Haase D."/>
            <person name="Oesterheld M."/>
            <person name="Mewes H.W."/>
            <person name="Mauceli E.W."/>
            <person name="DeCaprio D."/>
            <person name="Wade C.M."/>
            <person name="Butler J."/>
            <person name="Young S."/>
            <person name="Jaffe D.B."/>
            <person name="Calvo S."/>
            <person name="Nusbaum C."/>
            <person name="Galagan J."/>
            <person name="Birren B.W."/>
        </authorList>
    </citation>
    <scope>NUCLEOTIDE SEQUENCE [LARGE SCALE GENOMIC DNA]</scope>
    <source>
        <strain evidence="2">DSM 14603 / FGSC 9021 / UM521</strain>
    </source>
</reference>
<evidence type="ECO:0000313" key="2">
    <source>
        <dbReference type="Proteomes" id="UP000000561"/>
    </source>
</evidence>
<dbReference type="Proteomes" id="UP000000561">
    <property type="component" value="Chromosome 15"/>
</dbReference>
<dbReference type="InParanoid" id="A0A0D1DTC8"/>
<keyword evidence="2" id="KW-1185">Reference proteome</keyword>
<dbReference type="EMBL" id="CM003154">
    <property type="protein sequence ID" value="KIS67056.1"/>
    <property type="molecule type" value="Genomic_DNA"/>
</dbReference>
<evidence type="ECO:0000313" key="1">
    <source>
        <dbReference type="EMBL" id="KIS67056.1"/>
    </source>
</evidence>
<dbReference type="AlphaFoldDB" id="A0A0D1DTC8"/>
<gene>
    <name evidence="1" type="ORF">UMAG_04929</name>
</gene>
<sequence length="141" mass="15492">MTPETTGKKTYLVVQSKRGGFGFGGTLVAVEIGNRAKEMNSKAGHGGSEVLYLVWTSDLGSSHKTHPKLLLALTCCKEEPATCDVKKRGRRECYCRDAHKCMGEVLDNELRVGRSSRWGATRARSWGGTGSRSVLQMDWRG</sequence>
<organism evidence="1 2">
    <name type="scientific">Mycosarcoma maydis</name>
    <name type="common">Corn smut fungus</name>
    <name type="synonym">Ustilago maydis</name>
    <dbReference type="NCBI Taxonomy" id="5270"/>
    <lineage>
        <taxon>Eukaryota</taxon>
        <taxon>Fungi</taxon>
        <taxon>Dikarya</taxon>
        <taxon>Basidiomycota</taxon>
        <taxon>Ustilaginomycotina</taxon>
        <taxon>Ustilaginomycetes</taxon>
        <taxon>Ustilaginales</taxon>
        <taxon>Ustilaginaceae</taxon>
        <taxon>Mycosarcoma</taxon>
    </lineage>
</organism>
<dbReference type="RefSeq" id="XP_011391248.1">
    <property type="nucleotide sequence ID" value="XM_011392946.1"/>
</dbReference>
<accession>A0A0D1DTC8</accession>
<dbReference type="VEuPathDB" id="FungiDB:UMAG_04929"/>
<protein>
    <submittedName>
        <fullName evidence="1">Uncharacterized protein</fullName>
    </submittedName>
</protein>
<name>A0A0D1DTC8_MYCMD</name>
<dbReference type="KEGG" id="uma:UMAG_04929"/>